<dbReference type="PANTHER" id="PTHR21299:SF2">
    <property type="entry name" value="CYTIDYLATE KINASE"/>
    <property type="match status" value="1"/>
</dbReference>
<name>A0A0X8FDZ6_9LACT</name>
<reference evidence="11 12" key="1">
    <citation type="submission" date="2020-12" db="EMBL/GenBank/DDBJ databases">
        <title>FDA dAtabase for Regulatory Grade micrObial Sequences (FDA-ARGOS): Supporting development and validation of Infectious Disease Dx tests.</title>
        <authorList>
            <person name="Sproer C."/>
            <person name="Gronow S."/>
            <person name="Severitt S."/>
            <person name="Schroder I."/>
            <person name="Tallon L."/>
            <person name="Sadzewicz L."/>
            <person name="Zhao X."/>
            <person name="Boylan J."/>
            <person name="Ott S."/>
            <person name="Bowen H."/>
            <person name="Vavikolanu K."/>
            <person name="Mehta A."/>
            <person name="Aluvathingal J."/>
            <person name="Nadendla S."/>
            <person name="Lowell S."/>
            <person name="Myers T."/>
            <person name="Yan Y."/>
            <person name="Sichtig H."/>
        </authorList>
    </citation>
    <scope>NUCLEOTIDE SEQUENCE [LARGE SCALE GENOMIC DNA]</scope>
    <source>
        <strain evidence="11 12">FDAARGOS_911</strain>
    </source>
</reference>
<comment type="catalytic activity">
    <reaction evidence="6 8">
        <text>dCMP + ATP = dCDP + ADP</text>
        <dbReference type="Rhea" id="RHEA:25094"/>
        <dbReference type="ChEBI" id="CHEBI:30616"/>
        <dbReference type="ChEBI" id="CHEBI:57566"/>
        <dbReference type="ChEBI" id="CHEBI:58593"/>
        <dbReference type="ChEBI" id="CHEBI:456216"/>
        <dbReference type="EC" id="2.7.4.25"/>
    </reaction>
</comment>
<dbReference type="GO" id="GO:0005829">
    <property type="term" value="C:cytosol"/>
    <property type="evidence" value="ECO:0007669"/>
    <property type="project" value="TreeGrafter"/>
</dbReference>
<comment type="similarity">
    <text evidence="1 8">Belongs to the cytidylate kinase family. Type 1 subfamily.</text>
</comment>
<dbReference type="OrthoDB" id="9807434at2"/>
<accession>A0A0X8FDZ6</accession>
<keyword evidence="13" id="KW-1185">Reference proteome</keyword>
<keyword evidence="4 8" id="KW-0418">Kinase</keyword>
<dbReference type="GO" id="GO:0036431">
    <property type="term" value="F:dCMP kinase activity"/>
    <property type="evidence" value="ECO:0007669"/>
    <property type="project" value="InterPro"/>
</dbReference>
<dbReference type="HAMAP" id="MF_00238">
    <property type="entry name" value="Cytidyl_kinase_type1"/>
    <property type="match status" value="1"/>
</dbReference>
<dbReference type="EC" id="2.7.4.25" evidence="8"/>
<dbReference type="AlphaFoldDB" id="A0A0X8FDZ6"/>
<keyword evidence="5 8" id="KW-0067">ATP-binding</keyword>
<evidence type="ECO:0000256" key="1">
    <source>
        <dbReference type="ARBA" id="ARBA00009427"/>
    </source>
</evidence>
<reference evidence="10" key="2">
    <citation type="submission" date="2022-09" db="EMBL/GenBank/DDBJ databases">
        <title>Aerococcus urinae taxonomy study.</title>
        <authorList>
            <person name="Christensen J."/>
            <person name="Senneby E."/>
        </authorList>
    </citation>
    <scope>NUCLEOTIDE SEQUENCE</scope>
    <source>
        <strain evidence="10">NLD-066-U95</strain>
    </source>
</reference>
<sequence>MKKINIAIDGPASSGKSTIAKRLAERLNYVYLDTGAMYRCVTLLALKGQVEAENSPALNELLESIDIQFETDSEGQKIMLNGRDVTKAIRQDHVTQAVSAYSAIDRVRQAMVERQQSWARNHSGLVMDGRDIGTVVLPDADLKIFLTASAAVRAKRRFLENQAKGLSEQTIEELTEAIEARDYYDAHRENSPLKAAGDAIVIDSSDLNLDQVEEKVLSLIEEKE</sequence>
<protein>
    <recommendedName>
        <fullName evidence="8">Cytidylate kinase</fullName>
        <shortName evidence="8">CK</shortName>
        <ecNumber evidence="8">2.7.4.25</ecNumber>
    </recommendedName>
    <alternativeName>
        <fullName evidence="8">Cytidine monophosphate kinase</fullName>
        <shortName evidence="8">CMP kinase</shortName>
    </alternativeName>
</protein>
<evidence type="ECO:0000313" key="13">
    <source>
        <dbReference type="Proteomes" id="UP001069145"/>
    </source>
</evidence>
<dbReference type="GO" id="GO:0006220">
    <property type="term" value="P:pyrimidine nucleotide metabolic process"/>
    <property type="evidence" value="ECO:0007669"/>
    <property type="project" value="UniProtKB-UniRule"/>
</dbReference>
<evidence type="ECO:0000256" key="3">
    <source>
        <dbReference type="ARBA" id="ARBA00022741"/>
    </source>
</evidence>
<dbReference type="CDD" id="cd02020">
    <property type="entry name" value="CMPK"/>
    <property type="match status" value="1"/>
</dbReference>
<dbReference type="Proteomes" id="UP000594771">
    <property type="component" value="Chromosome"/>
</dbReference>
<evidence type="ECO:0000256" key="5">
    <source>
        <dbReference type="ARBA" id="ARBA00022840"/>
    </source>
</evidence>
<organism evidence="11 12">
    <name type="scientific">Aerococcus urinae</name>
    <dbReference type="NCBI Taxonomy" id="1376"/>
    <lineage>
        <taxon>Bacteria</taxon>
        <taxon>Bacillati</taxon>
        <taxon>Bacillota</taxon>
        <taxon>Bacilli</taxon>
        <taxon>Lactobacillales</taxon>
        <taxon>Aerococcaceae</taxon>
        <taxon>Aerococcus</taxon>
    </lineage>
</organism>
<dbReference type="InterPro" id="IPR003136">
    <property type="entry name" value="Cytidylate_kin"/>
</dbReference>
<evidence type="ECO:0000256" key="7">
    <source>
        <dbReference type="ARBA" id="ARBA00048478"/>
    </source>
</evidence>
<keyword evidence="8" id="KW-0963">Cytoplasm</keyword>
<evidence type="ECO:0000313" key="11">
    <source>
        <dbReference type="EMBL" id="QPS01072.1"/>
    </source>
</evidence>
<evidence type="ECO:0000313" key="12">
    <source>
        <dbReference type="Proteomes" id="UP000594771"/>
    </source>
</evidence>
<dbReference type="GO" id="GO:0015949">
    <property type="term" value="P:nucleobase-containing small molecule interconversion"/>
    <property type="evidence" value="ECO:0007669"/>
    <property type="project" value="TreeGrafter"/>
</dbReference>
<evidence type="ECO:0000256" key="2">
    <source>
        <dbReference type="ARBA" id="ARBA00022679"/>
    </source>
</evidence>
<evidence type="ECO:0000256" key="4">
    <source>
        <dbReference type="ARBA" id="ARBA00022777"/>
    </source>
</evidence>
<dbReference type="NCBIfam" id="TIGR00017">
    <property type="entry name" value="cmk"/>
    <property type="match status" value="1"/>
</dbReference>
<keyword evidence="3 8" id="KW-0547">Nucleotide-binding</keyword>
<dbReference type="GO" id="GO:0005524">
    <property type="term" value="F:ATP binding"/>
    <property type="evidence" value="ECO:0007669"/>
    <property type="project" value="UniProtKB-UniRule"/>
</dbReference>
<evidence type="ECO:0000313" key="10">
    <source>
        <dbReference type="EMBL" id="MCY3054061.1"/>
    </source>
</evidence>
<comment type="catalytic activity">
    <reaction evidence="7 8">
        <text>CMP + ATP = CDP + ADP</text>
        <dbReference type="Rhea" id="RHEA:11600"/>
        <dbReference type="ChEBI" id="CHEBI:30616"/>
        <dbReference type="ChEBI" id="CHEBI:58069"/>
        <dbReference type="ChEBI" id="CHEBI:60377"/>
        <dbReference type="ChEBI" id="CHEBI:456216"/>
        <dbReference type="EC" id="2.7.4.25"/>
    </reaction>
</comment>
<evidence type="ECO:0000256" key="6">
    <source>
        <dbReference type="ARBA" id="ARBA00047615"/>
    </source>
</evidence>
<keyword evidence="2 8" id="KW-0808">Transferase</keyword>
<feature type="binding site" evidence="8">
    <location>
        <begin position="10"/>
        <end position="18"/>
    </location>
    <ligand>
        <name>ATP</name>
        <dbReference type="ChEBI" id="CHEBI:30616"/>
    </ligand>
</feature>
<evidence type="ECO:0000259" key="9">
    <source>
        <dbReference type="Pfam" id="PF02224"/>
    </source>
</evidence>
<dbReference type="EMBL" id="JAOTML010000012">
    <property type="protein sequence ID" value="MCY3054061.1"/>
    <property type="molecule type" value="Genomic_DNA"/>
</dbReference>
<comment type="subcellular location">
    <subcellularLocation>
        <location evidence="8">Cytoplasm</location>
    </subcellularLocation>
</comment>
<dbReference type="Gene3D" id="3.40.50.300">
    <property type="entry name" value="P-loop containing nucleotide triphosphate hydrolases"/>
    <property type="match status" value="1"/>
</dbReference>
<dbReference type="KEGG" id="aun:AWM73_03240"/>
<dbReference type="InterPro" id="IPR027417">
    <property type="entry name" value="P-loop_NTPase"/>
</dbReference>
<dbReference type="InterPro" id="IPR011994">
    <property type="entry name" value="Cytidylate_kinase_dom"/>
</dbReference>
<feature type="domain" description="Cytidylate kinase" evidence="9">
    <location>
        <begin position="6"/>
        <end position="221"/>
    </location>
</feature>
<dbReference type="Proteomes" id="UP001069145">
    <property type="component" value="Unassembled WGS sequence"/>
</dbReference>
<gene>
    <name evidence="8 10" type="primary">cmk</name>
    <name evidence="11" type="ORF">I6G68_06805</name>
    <name evidence="10" type="ORF">ODY43_08720</name>
</gene>
<evidence type="ECO:0000256" key="8">
    <source>
        <dbReference type="HAMAP-Rule" id="MF_00238"/>
    </source>
</evidence>
<dbReference type="Pfam" id="PF02224">
    <property type="entry name" value="Cytidylate_kin"/>
    <property type="match status" value="1"/>
</dbReference>
<dbReference type="SUPFAM" id="SSF52540">
    <property type="entry name" value="P-loop containing nucleoside triphosphate hydrolases"/>
    <property type="match status" value="1"/>
</dbReference>
<dbReference type="PANTHER" id="PTHR21299">
    <property type="entry name" value="CYTIDYLATE KINASE/PANTOATE-BETA-ALANINE LIGASE"/>
    <property type="match status" value="1"/>
</dbReference>
<dbReference type="GeneID" id="35767340"/>
<proteinExistence type="inferred from homology"/>
<dbReference type="EMBL" id="CP065662">
    <property type="protein sequence ID" value="QPS01072.1"/>
    <property type="molecule type" value="Genomic_DNA"/>
</dbReference>
<dbReference type="RefSeq" id="WP_060778068.1">
    <property type="nucleotide sequence ID" value="NZ_CAJHLF010000014.1"/>
</dbReference>